<evidence type="ECO:0000256" key="7">
    <source>
        <dbReference type="ARBA" id="ARBA00023211"/>
    </source>
</evidence>
<dbReference type="PANTHER" id="PTHR34699">
    <property type="match status" value="1"/>
</dbReference>
<evidence type="ECO:0000256" key="2">
    <source>
        <dbReference type="ARBA" id="ARBA00022723"/>
    </source>
</evidence>
<dbReference type="GO" id="GO:0009117">
    <property type="term" value="P:nucleotide metabolic process"/>
    <property type="evidence" value="ECO:0007669"/>
    <property type="project" value="UniProtKB-KW"/>
</dbReference>
<dbReference type="InterPro" id="IPR029001">
    <property type="entry name" value="ITPase-like_fam"/>
</dbReference>
<dbReference type="NCBIfam" id="TIGR00258">
    <property type="entry name" value="inosine/xanthosine triphosphatase"/>
    <property type="match status" value="1"/>
</dbReference>
<protein>
    <recommendedName>
        <fullName evidence="10">Probable inosine/xanthosine triphosphatase</fullName>
        <shortName evidence="10">ITPase/XTPase</shortName>
        <ecNumber evidence="10">3.6.1.73</ecNumber>
    </recommendedName>
    <alternativeName>
        <fullName evidence="10">Non-canonical purine NTP phosphatase</fullName>
    </alternativeName>
    <alternativeName>
        <fullName evidence="10">Non-standard purine NTP phosphatase</fullName>
    </alternativeName>
    <alternativeName>
        <fullName evidence="10">Nucleoside-triphosphate phosphatase</fullName>
        <shortName evidence="10">NTPase</shortName>
    </alternativeName>
</protein>
<sequence length="188" mass="20913">MKVLVGSRNPVKVAATAEAFSKYFDTVDVLGIRVNSNVPNQPVDTETFVGARNRAFELTMINEARNFGAEFFVGIEGGIKKLYDRWFTFGVMCIMDNTERVGYGTSPFFELPTQITKALLNGVELGDVMDSLIGERNTKERQGAVGHFTNGVMDRKAYYVAGLVVALIPFLNPDLYFESIKNHEISQP</sequence>
<dbReference type="Gene3D" id="3.90.950.10">
    <property type="match status" value="1"/>
</dbReference>
<evidence type="ECO:0000256" key="10">
    <source>
        <dbReference type="HAMAP-Rule" id="MF_00648"/>
    </source>
</evidence>
<comment type="subunit">
    <text evidence="10">Homodimer.</text>
</comment>
<comment type="function">
    <text evidence="10">Phosphatase that hydrolyzes non-canonical purine nucleotides such as XTP and ITP to their respective diphosphate derivatives. Probably excludes non-canonical purines from DNA/RNA precursor pool, thus preventing their incorporation into DNA/RNA and avoiding chromosomal lesions.</text>
</comment>
<evidence type="ECO:0000259" key="11">
    <source>
        <dbReference type="Pfam" id="PF01931"/>
    </source>
</evidence>
<dbReference type="GO" id="GO:0006772">
    <property type="term" value="P:thiamine metabolic process"/>
    <property type="evidence" value="ECO:0007669"/>
    <property type="project" value="TreeGrafter"/>
</dbReference>
<evidence type="ECO:0000256" key="9">
    <source>
        <dbReference type="ARBA" id="ARBA00048781"/>
    </source>
</evidence>
<dbReference type="InterPro" id="IPR050299">
    <property type="entry name" value="YjjX_NTPase"/>
</dbReference>
<dbReference type="GO" id="GO:0046872">
    <property type="term" value="F:metal ion binding"/>
    <property type="evidence" value="ECO:0007669"/>
    <property type="project" value="UniProtKB-KW"/>
</dbReference>
<evidence type="ECO:0000256" key="4">
    <source>
        <dbReference type="ARBA" id="ARBA00022801"/>
    </source>
</evidence>
<keyword evidence="4 10" id="KW-0378">Hydrolase</keyword>
<dbReference type="FunFam" id="3.90.950.10:FF:000002">
    <property type="entry name" value="Inosine/xanthosine triphosphatase"/>
    <property type="match status" value="1"/>
</dbReference>
<feature type="domain" description="Non-canonical purine NTP phosphatase/PRRC1" evidence="11">
    <location>
        <begin position="6"/>
        <end position="171"/>
    </location>
</feature>
<reference evidence="12" key="1">
    <citation type="submission" date="2020-06" db="EMBL/GenBank/DDBJ databases">
        <title>Unique genomic features of the anaerobic methanotrophic archaea.</title>
        <authorList>
            <person name="Chadwick G.L."/>
            <person name="Skennerton C.T."/>
            <person name="Laso-Perez R."/>
            <person name="Leu A.O."/>
            <person name="Speth D.R."/>
            <person name="Yu H."/>
            <person name="Morgan-Lang C."/>
            <person name="Hatzenpichler R."/>
            <person name="Goudeau D."/>
            <person name="Malmstrom R."/>
            <person name="Brazelton W.J."/>
            <person name="Woyke T."/>
            <person name="Hallam S.J."/>
            <person name="Tyson G.W."/>
            <person name="Wegener G."/>
            <person name="Boetius A."/>
            <person name="Orphan V."/>
        </authorList>
    </citation>
    <scope>NUCLEOTIDE SEQUENCE</scope>
</reference>
<evidence type="ECO:0000256" key="6">
    <source>
        <dbReference type="ARBA" id="ARBA00023080"/>
    </source>
</evidence>
<evidence type="ECO:0000256" key="5">
    <source>
        <dbReference type="ARBA" id="ARBA00022842"/>
    </source>
</evidence>
<comment type="cofactor">
    <cofactor evidence="1">
        <name>Mn(2+)</name>
        <dbReference type="ChEBI" id="CHEBI:29035"/>
    </cofactor>
</comment>
<evidence type="ECO:0000256" key="1">
    <source>
        <dbReference type="ARBA" id="ARBA00001936"/>
    </source>
</evidence>
<dbReference type="InterPro" id="IPR026533">
    <property type="entry name" value="NTPase/PRRC1"/>
</dbReference>
<organism evidence="12">
    <name type="scientific">Candidatus Methanophaga sp. ANME-1 ERB7</name>
    <dbReference type="NCBI Taxonomy" id="2759913"/>
    <lineage>
        <taxon>Archaea</taxon>
        <taxon>Methanobacteriati</taxon>
        <taxon>Methanobacteriota</taxon>
        <taxon>Stenosarchaea group</taxon>
        <taxon>Methanomicrobia</taxon>
        <taxon>Candidatus Methanophagales</taxon>
        <taxon>Candidatus Methanophagaceae</taxon>
        <taxon>Candidatus Methanophaga</taxon>
    </lineage>
</organism>
<comment type="cofactor">
    <cofactor evidence="10">
        <name>Mg(2+)</name>
        <dbReference type="ChEBI" id="CHEBI:18420"/>
    </cofactor>
    <cofactor evidence="10">
        <name>Mn(2+)</name>
        <dbReference type="ChEBI" id="CHEBI:29035"/>
    </cofactor>
    <text evidence="10">Binds 1 divalent metal cation per subunit; can use either Mg(2+) or Mn(2+).</text>
</comment>
<evidence type="ECO:0000256" key="3">
    <source>
        <dbReference type="ARBA" id="ARBA00022741"/>
    </source>
</evidence>
<dbReference type="EC" id="3.6.1.73" evidence="10"/>
<keyword evidence="2 10" id="KW-0479">Metal-binding</keyword>
<evidence type="ECO:0000313" key="12">
    <source>
        <dbReference type="EMBL" id="QNO56969.1"/>
    </source>
</evidence>
<accession>A0A7G9Z9N5</accession>
<dbReference type="HAMAP" id="MF_00648">
    <property type="entry name" value="Non_canon_purine_NTPase_YjjX"/>
    <property type="match status" value="1"/>
</dbReference>
<comment type="catalytic activity">
    <reaction evidence="8 10">
        <text>ITP + H2O = IDP + phosphate + H(+)</text>
        <dbReference type="Rhea" id="RHEA:28330"/>
        <dbReference type="ChEBI" id="CHEBI:15377"/>
        <dbReference type="ChEBI" id="CHEBI:15378"/>
        <dbReference type="ChEBI" id="CHEBI:43474"/>
        <dbReference type="ChEBI" id="CHEBI:58280"/>
        <dbReference type="ChEBI" id="CHEBI:61402"/>
        <dbReference type="EC" id="3.6.1.73"/>
    </reaction>
</comment>
<dbReference type="SUPFAM" id="SSF52972">
    <property type="entry name" value="ITPase-like"/>
    <property type="match status" value="1"/>
</dbReference>
<proteinExistence type="inferred from homology"/>
<name>A0A7G9Z9N5_9EURY</name>
<keyword evidence="6 10" id="KW-0546">Nucleotide metabolism</keyword>
<dbReference type="GO" id="GO:0000166">
    <property type="term" value="F:nucleotide binding"/>
    <property type="evidence" value="ECO:0007669"/>
    <property type="project" value="UniProtKB-KW"/>
</dbReference>
<evidence type="ECO:0000256" key="8">
    <source>
        <dbReference type="ARBA" id="ARBA00048174"/>
    </source>
</evidence>
<comment type="caution">
    <text evidence="10">Lacks conserved residue(s) required for the propagation of feature annotation.</text>
</comment>
<keyword evidence="7 10" id="KW-0464">Manganese</keyword>
<dbReference type="Pfam" id="PF01931">
    <property type="entry name" value="NTPase_I-T"/>
    <property type="match status" value="1"/>
</dbReference>
<dbReference type="EMBL" id="MT631674">
    <property type="protein sequence ID" value="QNO56969.1"/>
    <property type="molecule type" value="Genomic_DNA"/>
</dbReference>
<keyword evidence="3 10" id="KW-0547">Nucleotide-binding</keyword>
<dbReference type="InterPro" id="IPR002786">
    <property type="entry name" value="Non_canon_purine_NTPase"/>
</dbReference>
<keyword evidence="5 10" id="KW-0460">Magnesium</keyword>
<dbReference type="GO" id="GO:0103023">
    <property type="term" value="F:ITPase activity"/>
    <property type="evidence" value="ECO:0007669"/>
    <property type="project" value="UniProtKB-EC"/>
</dbReference>
<comment type="similarity">
    <text evidence="10">Belongs to the YjjX NTPase family.</text>
</comment>
<dbReference type="PANTHER" id="PTHR34699:SF2">
    <property type="entry name" value="NON-CANONICAL PURINE NTP PHOSPHATASE_PRRC1 DOMAIN-CONTAINING PROTEIN"/>
    <property type="match status" value="1"/>
</dbReference>
<dbReference type="AlphaFoldDB" id="A0A7G9Z9N5"/>
<comment type="catalytic activity">
    <reaction evidence="9 10">
        <text>XTP + H2O = XDP + phosphate + H(+)</text>
        <dbReference type="Rhea" id="RHEA:28406"/>
        <dbReference type="ChEBI" id="CHEBI:15377"/>
        <dbReference type="ChEBI" id="CHEBI:15378"/>
        <dbReference type="ChEBI" id="CHEBI:43474"/>
        <dbReference type="ChEBI" id="CHEBI:59884"/>
        <dbReference type="ChEBI" id="CHEBI:61314"/>
        <dbReference type="EC" id="3.6.1.73"/>
    </reaction>
</comment>
<gene>
    <name evidence="12" type="ORF">PHLPJACP_00027</name>
</gene>